<protein>
    <recommendedName>
        <fullName evidence="3">Glycosyltransferase</fullName>
    </recommendedName>
</protein>
<dbReference type="KEGG" id="dbk:DGMP_27010"/>
<accession>A0A8D5FII8</accession>
<sequence length="173" mass="19559">MTEQMVEKMIQLRKEFPVTLSICYDDAQLDEMTRWLGSDFLFHSQVPGDLGLKMAGAFMALSGTGCERALLVGSDIPEIDKDILQKGFNSLEEHDMVFGPSADGGYYLLGLRTASLKHLENLLFSDIPWSTENVLKLSLERIRRHGYTVFLLPVLQDIDRPEDLILARRKGLL</sequence>
<proteinExistence type="predicted"/>
<dbReference type="PANTHER" id="PTHR36529:SF1">
    <property type="entry name" value="GLYCOSYLTRANSFERASE"/>
    <property type="match status" value="1"/>
</dbReference>
<keyword evidence="2" id="KW-1185">Reference proteome</keyword>
<dbReference type="RefSeq" id="WP_228854412.1">
    <property type="nucleotide sequence ID" value="NZ_AP024086.1"/>
</dbReference>
<evidence type="ECO:0000313" key="1">
    <source>
        <dbReference type="EMBL" id="BCL62008.1"/>
    </source>
</evidence>
<gene>
    <name evidence="1" type="ORF">DGMP_27010</name>
</gene>
<evidence type="ECO:0008006" key="3">
    <source>
        <dbReference type="Google" id="ProtNLM"/>
    </source>
</evidence>
<dbReference type="EMBL" id="AP024086">
    <property type="protein sequence ID" value="BCL62008.1"/>
    <property type="molecule type" value="Genomic_DNA"/>
</dbReference>
<dbReference type="Pfam" id="PF09837">
    <property type="entry name" value="DUF2064"/>
    <property type="match status" value="1"/>
</dbReference>
<evidence type="ECO:0000313" key="2">
    <source>
        <dbReference type="Proteomes" id="UP000826725"/>
    </source>
</evidence>
<dbReference type="InterPro" id="IPR018641">
    <property type="entry name" value="Trfase_1_rSAM/seldom-assoc"/>
</dbReference>
<dbReference type="PANTHER" id="PTHR36529">
    <property type="entry name" value="SLL1095 PROTEIN"/>
    <property type="match status" value="1"/>
</dbReference>
<reference evidence="1" key="1">
    <citation type="submission" date="2020-09" db="EMBL/GenBank/DDBJ databases">
        <title>Desulfogranum mesoprofundum gen. nov., sp. nov., a novel mesophilic, sulfate-reducing chemolithoautotroph isolated from a deep-sea hydrothermal vent chimney in the Suiyo Seamount.</title>
        <authorList>
            <person name="Hashimoto Y."/>
            <person name="Nakagawa S."/>
        </authorList>
    </citation>
    <scope>NUCLEOTIDE SEQUENCE</scope>
    <source>
        <strain evidence="1">KT2</strain>
    </source>
</reference>
<dbReference type="NCBIfam" id="TIGR04282">
    <property type="entry name" value="glyco_like_cofC"/>
    <property type="match status" value="1"/>
</dbReference>
<organism evidence="1 2">
    <name type="scientific">Desulfomarina profundi</name>
    <dbReference type="NCBI Taxonomy" id="2772557"/>
    <lineage>
        <taxon>Bacteria</taxon>
        <taxon>Pseudomonadati</taxon>
        <taxon>Thermodesulfobacteriota</taxon>
        <taxon>Desulfobulbia</taxon>
        <taxon>Desulfobulbales</taxon>
        <taxon>Desulfobulbaceae</taxon>
        <taxon>Desulfomarina</taxon>
    </lineage>
</organism>
<name>A0A8D5FII8_9BACT</name>
<dbReference type="AlphaFoldDB" id="A0A8D5FII8"/>
<dbReference type="Proteomes" id="UP000826725">
    <property type="component" value="Chromosome"/>
</dbReference>